<accession>A0A1R2B2F3</accession>
<feature type="coiled-coil region" evidence="1">
    <location>
        <begin position="265"/>
        <end position="292"/>
    </location>
</feature>
<dbReference type="EMBL" id="MPUH01001034">
    <property type="protein sequence ID" value="OMJ70973.1"/>
    <property type="molecule type" value="Genomic_DNA"/>
</dbReference>
<reference evidence="2 3" key="1">
    <citation type="submission" date="2016-11" db="EMBL/GenBank/DDBJ databases">
        <title>The macronuclear genome of Stentor coeruleus: a giant cell with tiny introns.</title>
        <authorList>
            <person name="Slabodnick M."/>
            <person name="Ruby J.G."/>
            <person name="Reiff S.B."/>
            <person name="Swart E.C."/>
            <person name="Gosai S."/>
            <person name="Prabakaran S."/>
            <person name="Witkowska E."/>
            <person name="Larue G.E."/>
            <person name="Fisher S."/>
            <person name="Freeman R.M."/>
            <person name="Gunawardena J."/>
            <person name="Chu W."/>
            <person name="Stover N.A."/>
            <person name="Gregory B.D."/>
            <person name="Nowacki M."/>
            <person name="Derisi J."/>
            <person name="Roy S.W."/>
            <person name="Marshall W.F."/>
            <person name="Sood P."/>
        </authorList>
    </citation>
    <scope>NUCLEOTIDE SEQUENCE [LARGE SCALE GENOMIC DNA]</scope>
    <source>
        <strain evidence="2">WM001</strain>
    </source>
</reference>
<protein>
    <submittedName>
        <fullName evidence="2">Uncharacterized protein</fullName>
    </submittedName>
</protein>
<comment type="caution">
    <text evidence="2">The sequence shown here is derived from an EMBL/GenBank/DDBJ whole genome shotgun (WGS) entry which is preliminary data.</text>
</comment>
<feature type="coiled-coil region" evidence="1">
    <location>
        <begin position="376"/>
        <end position="407"/>
    </location>
</feature>
<gene>
    <name evidence="2" type="ORF">SteCoe_30923</name>
</gene>
<dbReference type="Proteomes" id="UP000187209">
    <property type="component" value="Unassembled WGS sequence"/>
</dbReference>
<evidence type="ECO:0000313" key="2">
    <source>
        <dbReference type="EMBL" id="OMJ70973.1"/>
    </source>
</evidence>
<organism evidence="2 3">
    <name type="scientific">Stentor coeruleus</name>
    <dbReference type="NCBI Taxonomy" id="5963"/>
    <lineage>
        <taxon>Eukaryota</taxon>
        <taxon>Sar</taxon>
        <taxon>Alveolata</taxon>
        <taxon>Ciliophora</taxon>
        <taxon>Postciliodesmatophora</taxon>
        <taxon>Heterotrichea</taxon>
        <taxon>Heterotrichida</taxon>
        <taxon>Stentoridae</taxon>
        <taxon>Stentor</taxon>
    </lineage>
</organism>
<keyword evidence="1" id="KW-0175">Coiled coil</keyword>
<sequence length="575" mass="66163">MVLPNIPRPITESLRVFKDLAIEHTNKIQDINDTILGSERNNNEEFKKLFKDIQIIKSIITKTQTETLSKIEDVNNGFFSEMSKFKSALLVDLDYKQKNNDSKISYLEEQIFHIRKFINSAPTSADIDNKIADACGDLKIKLKSEIKETMIIPEIRGLNYDIRELSMTMKNLICETEDRVAGKQKKILDSIDNIITESERLQRKISAVGIKQNEAQDNLTEGLKKVEGIKSYMESMEKRQNQGLERLDLKINPILKSISAVDIRSQETKEKVQDMEKKLQNAKDIIIQMESAIVTIAKGQEEYSKQLNEYINKAKKNKTKAKNMIKGKRTIEEDINYQIKDDENDVDEQFISKKPEIHIPLFDHSGGSETAIKDFKTDLAELKETLLKSAKDLEEKLTKQVEKTINDVNESFKQIKKENNESFTEINDKLKWFPVNVKKISDMSPSEARLFTLEARLRSEENSRIRAFNFLGKLIEGVRYSKNICPFPDIQGKFTPEGIKNIDILKKLGDIDRRTTEGKDNLSGYVENSINEDSVMSTRRNHKTPKSRDITQEIAIREARTNSVLGKRALRKSLY</sequence>
<keyword evidence="3" id="KW-1185">Reference proteome</keyword>
<evidence type="ECO:0000256" key="1">
    <source>
        <dbReference type="SAM" id="Coils"/>
    </source>
</evidence>
<proteinExistence type="predicted"/>
<dbReference type="AlphaFoldDB" id="A0A1R2B2F3"/>
<name>A0A1R2B2F3_9CILI</name>
<evidence type="ECO:0000313" key="3">
    <source>
        <dbReference type="Proteomes" id="UP000187209"/>
    </source>
</evidence>